<gene>
    <name evidence="3" type="ORF">WJX73_009753</name>
</gene>
<evidence type="ECO:0000313" key="3">
    <source>
        <dbReference type="EMBL" id="KAK9802003.1"/>
    </source>
</evidence>
<name>A0AAW1P2F7_9CHLO</name>
<feature type="compositionally biased region" description="Pro residues" evidence="1">
    <location>
        <begin position="331"/>
        <end position="355"/>
    </location>
</feature>
<dbReference type="EMBL" id="JALJOQ010000073">
    <property type="protein sequence ID" value="KAK9802003.1"/>
    <property type="molecule type" value="Genomic_DNA"/>
</dbReference>
<feature type="chain" id="PRO_5043743899" evidence="2">
    <location>
        <begin position="24"/>
        <end position="872"/>
    </location>
</feature>
<evidence type="ECO:0000256" key="2">
    <source>
        <dbReference type="SAM" id="SignalP"/>
    </source>
</evidence>
<feature type="signal peptide" evidence="2">
    <location>
        <begin position="1"/>
        <end position="23"/>
    </location>
</feature>
<comment type="caution">
    <text evidence="3">The sequence shown here is derived from an EMBL/GenBank/DDBJ whole genome shotgun (WGS) entry which is preliminary data.</text>
</comment>
<feature type="region of interest" description="Disordered" evidence="1">
    <location>
        <begin position="778"/>
        <end position="824"/>
    </location>
</feature>
<feature type="region of interest" description="Disordered" evidence="1">
    <location>
        <begin position="331"/>
        <end position="485"/>
    </location>
</feature>
<feature type="region of interest" description="Disordered" evidence="1">
    <location>
        <begin position="111"/>
        <end position="142"/>
    </location>
</feature>
<dbReference type="Proteomes" id="UP001465755">
    <property type="component" value="Unassembled WGS sequence"/>
</dbReference>
<feature type="compositionally biased region" description="Polar residues" evidence="1">
    <location>
        <begin position="112"/>
        <end position="128"/>
    </location>
</feature>
<sequence length="872" mass="91660">MAGVNKTWQACLAALFLAGYVTGSSETLAPGNPANQGLPQVDIPYIIRLQCANGMVIKSGAAYEGGLGPYSTGPFANYSSLMEPLFLKEDHDDYDSVTDNGLVNQVGRDPFTISSYQEDPDNYQNIQPSPRPQPKLATQPQLTTCGSSTPIFSAGPGPSSLYGYSASLWNGSSGGTAGDIVDTMCPEGQYISQWDLRGFSDKQGLASLGARCSGGSLLSPVPANPASNASWGPDVYVVNNVTKGWLVGWIQLDGVQYDGNPDDHTPYLNFLGTGSSEAFQSFNCPVAEPQPGGFNDYIETKAIGYQAQALNTGGITLLNILCAIPCNSPPAPSVPPSPISPPPFSYPPMGGPRTPPYNNYNPGSNNGNSYPNQYPDNGNQYPNNNNGNQYPSNSGGSQYPNNNGNQYPNNNGNQYPNNNGNQYPNNNNGNQYPNNNNGNQYPNNNGNQYPNNNGNQDPQSNAGAPLGSGLFGGFAQGPMDGGPTWTATSCPNPPCPDQPATYGGPSFSGNSCPNPPCQNQPGFGNQNPSYMNGPYAQGPYMDGGPTWTATSCPNPPCQDEPYYYGDDGPYYTGRNQPDYVNAYICNNGIQAHIGPGAYGAYSNASAPGNAVFVVDTCPTNTFITNFTIRSDQYTPTNDSRSTTLVGLLEATCSNGSTLTAVVRQFDSSTNASYTNGSVRTDTAESPYGYSSFELTLPTQSVLQDFEAVDNGDSQDSSFSCPLGHNAIGYSALSTTFGIAYLDIICAPITTICTPGPAGSGGSSGFLVSDNGNRFIYTSSPSGSPTWPNYGGSPPAVISQQAPPAPNAPGNSISASQLTPDQTTLEASPRQLLQQNQKVYVKSEVKAQSTTQVAAFANILAISSQSGTFSVSP</sequence>
<feature type="compositionally biased region" description="Low complexity" evidence="1">
    <location>
        <begin position="356"/>
        <end position="455"/>
    </location>
</feature>
<keyword evidence="2" id="KW-0732">Signal</keyword>
<evidence type="ECO:0000313" key="4">
    <source>
        <dbReference type="Proteomes" id="UP001465755"/>
    </source>
</evidence>
<evidence type="ECO:0000256" key="1">
    <source>
        <dbReference type="SAM" id="MobiDB-lite"/>
    </source>
</evidence>
<feature type="compositionally biased region" description="Low complexity" evidence="1">
    <location>
        <begin position="519"/>
        <end position="529"/>
    </location>
</feature>
<protein>
    <submittedName>
        <fullName evidence="3">Uncharacterized protein</fullName>
    </submittedName>
</protein>
<feature type="compositionally biased region" description="Low complexity" evidence="1">
    <location>
        <begin position="797"/>
        <end position="815"/>
    </location>
</feature>
<feature type="region of interest" description="Disordered" evidence="1">
    <location>
        <begin position="518"/>
        <end position="537"/>
    </location>
</feature>
<organism evidence="3 4">
    <name type="scientific">Symbiochloris irregularis</name>
    <dbReference type="NCBI Taxonomy" id="706552"/>
    <lineage>
        <taxon>Eukaryota</taxon>
        <taxon>Viridiplantae</taxon>
        <taxon>Chlorophyta</taxon>
        <taxon>core chlorophytes</taxon>
        <taxon>Trebouxiophyceae</taxon>
        <taxon>Trebouxiales</taxon>
        <taxon>Trebouxiaceae</taxon>
        <taxon>Symbiochloris</taxon>
    </lineage>
</organism>
<dbReference type="AlphaFoldDB" id="A0AAW1P2F7"/>
<keyword evidence="4" id="KW-1185">Reference proteome</keyword>
<proteinExistence type="predicted"/>
<reference evidence="3 4" key="1">
    <citation type="journal article" date="2024" name="Nat. Commun.">
        <title>Phylogenomics reveals the evolutionary origins of lichenization in chlorophyte algae.</title>
        <authorList>
            <person name="Puginier C."/>
            <person name="Libourel C."/>
            <person name="Otte J."/>
            <person name="Skaloud P."/>
            <person name="Haon M."/>
            <person name="Grisel S."/>
            <person name="Petersen M."/>
            <person name="Berrin J.G."/>
            <person name="Delaux P.M."/>
            <person name="Dal Grande F."/>
            <person name="Keller J."/>
        </authorList>
    </citation>
    <scope>NUCLEOTIDE SEQUENCE [LARGE SCALE GENOMIC DNA]</scope>
    <source>
        <strain evidence="3 4">SAG 2036</strain>
    </source>
</reference>
<accession>A0AAW1P2F7</accession>